<dbReference type="PANTHER" id="PTHR43017:SF1">
    <property type="entry name" value="ACETYLTRANSFERASE YJL218W-RELATED"/>
    <property type="match status" value="1"/>
</dbReference>
<dbReference type="EMBL" id="CAJOAX010005068">
    <property type="protein sequence ID" value="CAF3933467.1"/>
    <property type="molecule type" value="Genomic_DNA"/>
</dbReference>
<comment type="caution">
    <text evidence="7">The sequence shown here is derived from an EMBL/GenBank/DDBJ whole genome shotgun (WGS) entry which is preliminary data.</text>
</comment>
<evidence type="ECO:0000256" key="3">
    <source>
        <dbReference type="ARBA" id="ARBA00022737"/>
    </source>
</evidence>
<evidence type="ECO:0000256" key="1">
    <source>
        <dbReference type="ARBA" id="ARBA00007274"/>
    </source>
</evidence>
<dbReference type="InterPro" id="IPR018357">
    <property type="entry name" value="Hexapep_transf_CS"/>
</dbReference>
<dbReference type="Proteomes" id="UP000663823">
    <property type="component" value="Unassembled WGS sequence"/>
</dbReference>
<feature type="domain" description="Maltose/galactoside acetyltransferase" evidence="6">
    <location>
        <begin position="9"/>
        <end position="63"/>
    </location>
</feature>
<feature type="compositionally biased region" description="Polar residues" evidence="5">
    <location>
        <begin position="395"/>
        <end position="409"/>
    </location>
</feature>
<feature type="region of interest" description="Disordered" evidence="5">
    <location>
        <begin position="389"/>
        <end position="409"/>
    </location>
</feature>
<dbReference type="InterPro" id="IPR001451">
    <property type="entry name" value="Hexapep"/>
</dbReference>
<feature type="domain" description="Maltose/galactoside acetyltransferase" evidence="6">
    <location>
        <begin position="210"/>
        <end position="264"/>
    </location>
</feature>
<accession>A0A819JIY5</accession>
<evidence type="ECO:0000313" key="8">
    <source>
        <dbReference type="Proteomes" id="UP000663823"/>
    </source>
</evidence>
<dbReference type="PANTHER" id="PTHR43017">
    <property type="entry name" value="GALACTOSIDE O-ACETYLTRANSFERASE"/>
    <property type="match status" value="1"/>
</dbReference>
<evidence type="ECO:0000256" key="2">
    <source>
        <dbReference type="ARBA" id="ARBA00022679"/>
    </source>
</evidence>
<evidence type="ECO:0000256" key="5">
    <source>
        <dbReference type="SAM" id="MobiDB-lite"/>
    </source>
</evidence>
<protein>
    <recommendedName>
        <fullName evidence="6">Maltose/galactoside acetyltransferase domain-containing protein</fullName>
    </recommendedName>
</protein>
<evidence type="ECO:0000256" key="4">
    <source>
        <dbReference type="ARBA" id="ARBA00023315"/>
    </source>
</evidence>
<dbReference type="GO" id="GO:0008870">
    <property type="term" value="F:galactoside O-acetyltransferase activity"/>
    <property type="evidence" value="ECO:0007669"/>
    <property type="project" value="TreeGrafter"/>
</dbReference>
<dbReference type="CDD" id="cd03357">
    <property type="entry name" value="LbH_MAT_GAT"/>
    <property type="match status" value="2"/>
</dbReference>
<sequence>MATDTRTEKEKMLASELYNAFTPELMSERERSRDLVYEFNTTRPNEGKKRDEIIRKLFGRFGTNSVVEPPIQCDYGSNIYWGENSFANYNLVALDTGPIYVGDYVLMGPDVKIYGATHPIDPQQRLDGLEYGKPVRIGNNVWIGGGSIIVAGVTIGDNSVIGAGSVVVKDIPANVVAVGNPCKTVKQLEAPTRSPKQFYEKMATDTRTEKEKMLACEMYNAFTPELMGERQRCRDLVYEFNTTRPNEGKKRDEIIRKLFGRFGTNSIIEPPIQCDYGYNIYWGENSFANYNFVVLDICPIYVGDYVLMGPDVKIYGATHPSDPQQRLDGLEYGKPVRIGNNVWIGGGSIIVAGATIGDNSVIGAGSVVVKDIPANVVAVGNPCKPVKQLEAPTRSPKQFQQMTSFNPEK</sequence>
<keyword evidence="3" id="KW-0677">Repeat</keyword>
<dbReference type="Pfam" id="PF12464">
    <property type="entry name" value="Mac"/>
    <property type="match status" value="2"/>
</dbReference>
<name>A0A819JIY5_9BILA</name>
<comment type="similarity">
    <text evidence="1">Belongs to the transferase hexapeptide repeat family.</text>
</comment>
<dbReference type="InterPro" id="IPR011004">
    <property type="entry name" value="Trimer_LpxA-like_sf"/>
</dbReference>
<dbReference type="InterPro" id="IPR024688">
    <property type="entry name" value="Mac_dom"/>
</dbReference>
<evidence type="ECO:0000313" key="7">
    <source>
        <dbReference type="EMBL" id="CAF3933467.1"/>
    </source>
</evidence>
<keyword evidence="2" id="KW-0808">Transferase</keyword>
<dbReference type="SMART" id="SM01266">
    <property type="entry name" value="Mac"/>
    <property type="match status" value="2"/>
</dbReference>
<dbReference type="InterPro" id="IPR039369">
    <property type="entry name" value="LacA-like"/>
</dbReference>
<evidence type="ECO:0000259" key="6">
    <source>
        <dbReference type="SMART" id="SM01266"/>
    </source>
</evidence>
<dbReference type="FunFam" id="2.160.10.10:FF:000008">
    <property type="entry name" value="Maltose O-acetyltransferase"/>
    <property type="match status" value="2"/>
</dbReference>
<proteinExistence type="inferred from homology"/>
<dbReference type="Pfam" id="PF00132">
    <property type="entry name" value="Hexapep"/>
    <property type="match status" value="2"/>
</dbReference>
<reference evidence="7" key="1">
    <citation type="submission" date="2021-02" db="EMBL/GenBank/DDBJ databases">
        <authorList>
            <person name="Nowell W R."/>
        </authorList>
    </citation>
    <scope>NUCLEOTIDE SEQUENCE</scope>
</reference>
<gene>
    <name evidence="7" type="ORF">OTI717_LOCUS25473</name>
</gene>
<dbReference type="PROSITE" id="PS00101">
    <property type="entry name" value="HEXAPEP_TRANSFERASES"/>
    <property type="match status" value="2"/>
</dbReference>
<dbReference type="AlphaFoldDB" id="A0A819JIY5"/>
<dbReference type="SUPFAM" id="SSF51161">
    <property type="entry name" value="Trimeric LpxA-like enzymes"/>
    <property type="match status" value="2"/>
</dbReference>
<organism evidence="7 8">
    <name type="scientific">Rotaria sordida</name>
    <dbReference type="NCBI Taxonomy" id="392033"/>
    <lineage>
        <taxon>Eukaryota</taxon>
        <taxon>Metazoa</taxon>
        <taxon>Spiralia</taxon>
        <taxon>Gnathifera</taxon>
        <taxon>Rotifera</taxon>
        <taxon>Eurotatoria</taxon>
        <taxon>Bdelloidea</taxon>
        <taxon>Philodinida</taxon>
        <taxon>Philodinidae</taxon>
        <taxon>Rotaria</taxon>
    </lineage>
</organism>
<dbReference type="Gene3D" id="2.160.10.10">
    <property type="entry name" value="Hexapeptide repeat proteins"/>
    <property type="match status" value="2"/>
</dbReference>
<keyword evidence="4" id="KW-0012">Acyltransferase</keyword>